<proteinExistence type="predicted"/>
<protein>
    <recommendedName>
        <fullName evidence="3">Glycosyl transferase family 2</fullName>
    </recommendedName>
</protein>
<dbReference type="STRING" id="1715691.TA5113_02575"/>
<dbReference type="SUPFAM" id="SSF53448">
    <property type="entry name" value="Nucleotide-diphospho-sugar transferases"/>
    <property type="match status" value="1"/>
</dbReference>
<evidence type="ECO:0000313" key="1">
    <source>
        <dbReference type="EMBL" id="CUK27608.1"/>
    </source>
</evidence>
<sequence length="272" mass="30866">MERPRYGAVIRAYQCTPLLEEVVKGLRAQTAPPEHILIVDSSGSAETAAEFENLGAIVVPYPEGDFNYSRAINVGAVANPSPLTLIISSHVLLGAELIERGWCDAQARGLEIVYWLPPNPGQVGDLSYVLDRKNFDGRNGISNTAALIPTQRIIDRPYREEVFSAEDQEWSRYYYKAFGRGSWRVETPEMRYLNPNHGEDVWSHEKLLNEELAIGHFVNRRLIMPDRIIARILRGVLATVRRRPERAKMHFGMARALFIANFKQPAAQSRYF</sequence>
<gene>
    <name evidence="1" type="ORF">TA5114_03436</name>
</gene>
<dbReference type="CDD" id="cd00761">
    <property type="entry name" value="Glyco_tranf_GTA_type"/>
    <property type="match status" value="1"/>
</dbReference>
<dbReference type="RefSeq" id="WP_131726448.1">
    <property type="nucleotide sequence ID" value="NZ_CYUE01000025.1"/>
</dbReference>
<organism evidence="1 2">
    <name type="scientific">Cognatishimia activa</name>
    <dbReference type="NCBI Taxonomy" id="1715691"/>
    <lineage>
        <taxon>Bacteria</taxon>
        <taxon>Pseudomonadati</taxon>
        <taxon>Pseudomonadota</taxon>
        <taxon>Alphaproteobacteria</taxon>
        <taxon>Rhodobacterales</taxon>
        <taxon>Paracoccaceae</taxon>
        <taxon>Cognatishimia</taxon>
    </lineage>
</organism>
<dbReference type="EMBL" id="CYUE01000025">
    <property type="protein sequence ID" value="CUK27608.1"/>
    <property type="molecule type" value="Genomic_DNA"/>
</dbReference>
<dbReference type="Gene3D" id="3.90.550.10">
    <property type="entry name" value="Spore Coat Polysaccharide Biosynthesis Protein SpsA, Chain A"/>
    <property type="match status" value="1"/>
</dbReference>
<dbReference type="InterPro" id="IPR029044">
    <property type="entry name" value="Nucleotide-diphossugar_trans"/>
</dbReference>
<keyword evidence="2" id="KW-1185">Reference proteome</keyword>
<evidence type="ECO:0000313" key="2">
    <source>
        <dbReference type="Proteomes" id="UP000051184"/>
    </source>
</evidence>
<dbReference type="AlphaFoldDB" id="A0A0N7MC98"/>
<reference evidence="2" key="1">
    <citation type="submission" date="2015-09" db="EMBL/GenBank/DDBJ databases">
        <authorList>
            <person name="Rodrigo-Torres Lidia"/>
            <person name="Arahal R.David."/>
        </authorList>
    </citation>
    <scope>NUCLEOTIDE SEQUENCE [LARGE SCALE GENOMIC DNA]</scope>
    <source>
        <strain evidence="2">CECT 5114</strain>
    </source>
</reference>
<dbReference type="Proteomes" id="UP000051184">
    <property type="component" value="Unassembled WGS sequence"/>
</dbReference>
<evidence type="ECO:0008006" key="3">
    <source>
        <dbReference type="Google" id="ProtNLM"/>
    </source>
</evidence>
<name>A0A0N7MC98_9RHOB</name>
<accession>A0A0N7MC98</accession>
<dbReference type="OrthoDB" id="8455951at2"/>